<keyword evidence="1 2" id="KW-0349">Heme</keyword>
<proteinExistence type="inferred from homology"/>
<dbReference type="InterPro" id="IPR036396">
    <property type="entry name" value="Cyt_P450_sf"/>
</dbReference>
<dbReference type="InterPro" id="IPR002401">
    <property type="entry name" value="Cyt_P450_E_grp-I"/>
</dbReference>
<keyword evidence="2" id="KW-0503">Monooxygenase</keyword>
<dbReference type="InterPro" id="IPR017972">
    <property type="entry name" value="Cyt_P450_CS"/>
</dbReference>
<dbReference type="EMBL" id="BNCO01000015">
    <property type="protein sequence ID" value="GIL53388.1"/>
    <property type="molecule type" value="Genomic_DNA"/>
</dbReference>
<dbReference type="Pfam" id="PF00067">
    <property type="entry name" value="p450"/>
    <property type="match status" value="1"/>
</dbReference>
<keyword evidence="4" id="KW-1185">Reference proteome</keyword>
<comment type="caution">
    <text evidence="3">The sequence shown here is derived from an EMBL/GenBank/DDBJ whole genome shotgun (WGS) entry which is preliminary data.</text>
</comment>
<name>A0A8J4B3J1_9CHLO</name>
<evidence type="ECO:0008006" key="5">
    <source>
        <dbReference type="Google" id="ProtNLM"/>
    </source>
</evidence>
<feature type="binding site" description="axial binding residue" evidence="1">
    <location>
        <position position="183"/>
    </location>
    <ligand>
        <name>heme</name>
        <dbReference type="ChEBI" id="CHEBI:30413"/>
    </ligand>
    <ligandPart>
        <name>Fe</name>
        <dbReference type="ChEBI" id="CHEBI:18248"/>
    </ligandPart>
</feature>
<organism evidence="3 4">
    <name type="scientific">Volvox africanus</name>
    <dbReference type="NCBI Taxonomy" id="51714"/>
    <lineage>
        <taxon>Eukaryota</taxon>
        <taxon>Viridiplantae</taxon>
        <taxon>Chlorophyta</taxon>
        <taxon>core chlorophytes</taxon>
        <taxon>Chlorophyceae</taxon>
        <taxon>CS clade</taxon>
        <taxon>Chlamydomonadales</taxon>
        <taxon>Volvocaceae</taxon>
        <taxon>Volvox</taxon>
    </lineage>
</organism>
<comment type="similarity">
    <text evidence="2">Belongs to the cytochrome P450 family.</text>
</comment>
<evidence type="ECO:0000256" key="1">
    <source>
        <dbReference type="PIRSR" id="PIRSR602401-1"/>
    </source>
</evidence>
<dbReference type="Gene3D" id="1.10.630.10">
    <property type="entry name" value="Cytochrome P450"/>
    <property type="match status" value="1"/>
</dbReference>
<keyword evidence="1 2" id="KW-0479">Metal-binding</keyword>
<keyword evidence="1 2" id="KW-0408">Iron</keyword>
<comment type="cofactor">
    <cofactor evidence="1">
        <name>heme</name>
        <dbReference type="ChEBI" id="CHEBI:30413"/>
    </cofactor>
</comment>
<dbReference type="InterPro" id="IPR001128">
    <property type="entry name" value="Cyt_P450"/>
</dbReference>
<reference evidence="3" key="1">
    <citation type="journal article" date="2021" name="Proc. Natl. Acad. Sci. U.S.A.">
        <title>Three genomes in the algal genus Volvox reveal the fate of a haploid sex-determining region after a transition to homothallism.</title>
        <authorList>
            <person name="Yamamoto K."/>
            <person name="Hamaji T."/>
            <person name="Kawai-Toyooka H."/>
            <person name="Matsuzaki R."/>
            <person name="Takahashi F."/>
            <person name="Nishimura Y."/>
            <person name="Kawachi M."/>
            <person name="Noguchi H."/>
            <person name="Minakuchi Y."/>
            <person name="Umen J.G."/>
            <person name="Toyoda A."/>
            <person name="Nozaki H."/>
        </authorList>
    </citation>
    <scope>NUCLEOTIDE SEQUENCE</scope>
    <source>
        <strain evidence="3">NIES-3780</strain>
    </source>
</reference>
<dbReference type="GO" id="GO:0020037">
    <property type="term" value="F:heme binding"/>
    <property type="evidence" value="ECO:0007669"/>
    <property type="project" value="InterPro"/>
</dbReference>
<protein>
    <recommendedName>
        <fullName evidence="5">Cytochrome P450</fullName>
    </recommendedName>
</protein>
<dbReference type="PANTHER" id="PTHR24301">
    <property type="entry name" value="THROMBOXANE-A SYNTHASE"/>
    <property type="match status" value="1"/>
</dbReference>
<evidence type="ECO:0000313" key="3">
    <source>
        <dbReference type="EMBL" id="GIL53388.1"/>
    </source>
</evidence>
<gene>
    <name evidence="3" type="ORF">Vafri_9035</name>
</gene>
<dbReference type="AlphaFoldDB" id="A0A8J4B3J1"/>
<accession>A0A8J4B3J1</accession>
<dbReference type="SUPFAM" id="SSF48264">
    <property type="entry name" value="Cytochrome P450"/>
    <property type="match status" value="1"/>
</dbReference>
<dbReference type="PRINTS" id="PR00463">
    <property type="entry name" value="EP450I"/>
</dbReference>
<evidence type="ECO:0000256" key="2">
    <source>
        <dbReference type="RuleBase" id="RU000461"/>
    </source>
</evidence>
<dbReference type="PRINTS" id="PR00385">
    <property type="entry name" value="P450"/>
</dbReference>
<sequence>MLSARDKGTGAALTNDQVAAQVQSFIVAGYEPTANTLTFTVYCIATHPEVEKRLVAEVDEVVGRNRIPNEADLERLPYTEAVLYEAMRLYPPAHITSRLVQPDAIEIIPHTYASSAREVGGYKIPRGVPVNLPLYAAHHDPRVWPRAEEFIPERFLPDSPLYPEVCGNNPRAHAPFGFGIRMCIGWKFAIQEAKVAMALMYQRLRFQLEPGQVPLKTAAALTLTPDKGVWVRPMMR</sequence>
<dbReference type="PANTHER" id="PTHR24301:SF2">
    <property type="entry name" value="THROMBOXANE-A SYNTHASE"/>
    <property type="match status" value="1"/>
</dbReference>
<dbReference type="GO" id="GO:0016705">
    <property type="term" value="F:oxidoreductase activity, acting on paired donors, with incorporation or reduction of molecular oxygen"/>
    <property type="evidence" value="ECO:0007669"/>
    <property type="project" value="InterPro"/>
</dbReference>
<dbReference type="GO" id="GO:0004497">
    <property type="term" value="F:monooxygenase activity"/>
    <property type="evidence" value="ECO:0007669"/>
    <property type="project" value="UniProtKB-KW"/>
</dbReference>
<dbReference type="PROSITE" id="PS00086">
    <property type="entry name" value="CYTOCHROME_P450"/>
    <property type="match status" value="1"/>
</dbReference>
<dbReference type="Proteomes" id="UP000747399">
    <property type="component" value="Unassembled WGS sequence"/>
</dbReference>
<evidence type="ECO:0000313" key="4">
    <source>
        <dbReference type="Proteomes" id="UP000747399"/>
    </source>
</evidence>
<dbReference type="GO" id="GO:0005506">
    <property type="term" value="F:iron ion binding"/>
    <property type="evidence" value="ECO:0007669"/>
    <property type="project" value="InterPro"/>
</dbReference>
<keyword evidence="2" id="KW-0560">Oxidoreductase</keyword>